<sequence>MFNTRKTKIGIQLQNERRAWEDFQLKFSRVHTLIDAKKLVKQLQVQKHETSGRKYYANLNFFLESFNVPSGSSYSERLNYIQFIQRLNESDTSKVGKVEEILKALQKSLDGHSLPTF</sequence>
<evidence type="ECO:0000313" key="1">
    <source>
        <dbReference type="EMBL" id="MBD2149436.1"/>
    </source>
</evidence>
<gene>
    <name evidence="1" type="ORF">H6F44_04745</name>
</gene>
<dbReference type="RefSeq" id="WP_190349802.1">
    <property type="nucleotide sequence ID" value="NZ_JACJPY010000008.1"/>
</dbReference>
<comment type="caution">
    <text evidence="1">The sequence shown here is derived from an EMBL/GenBank/DDBJ whole genome shotgun (WGS) entry which is preliminary data.</text>
</comment>
<proteinExistence type="predicted"/>
<accession>A0A926Z4P9</accession>
<dbReference type="AlphaFoldDB" id="A0A926Z4P9"/>
<protein>
    <submittedName>
        <fullName evidence="1">Uncharacterized protein</fullName>
    </submittedName>
</protein>
<dbReference type="EMBL" id="JACJPY010000008">
    <property type="protein sequence ID" value="MBD2149436.1"/>
    <property type="molecule type" value="Genomic_DNA"/>
</dbReference>
<keyword evidence="2" id="KW-1185">Reference proteome</keyword>
<reference evidence="1" key="1">
    <citation type="journal article" date="2015" name="ISME J.">
        <title>Draft Genome Sequence of Streptomyces incarnatus NRRL8089, which Produces the Nucleoside Antibiotic Sinefungin.</title>
        <authorList>
            <person name="Oshima K."/>
            <person name="Hattori M."/>
            <person name="Shimizu H."/>
            <person name="Fukuda K."/>
            <person name="Nemoto M."/>
            <person name="Inagaki K."/>
            <person name="Tamura T."/>
        </authorList>
    </citation>
    <scope>NUCLEOTIDE SEQUENCE</scope>
    <source>
        <strain evidence="1">FACHB-1277</strain>
    </source>
</reference>
<organism evidence="1 2">
    <name type="scientific">Pseudanabaena cinerea FACHB-1277</name>
    <dbReference type="NCBI Taxonomy" id="2949581"/>
    <lineage>
        <taxon>Bacteria</taxon>
        <taxon>Bacillati</taxon>
        <taxon>Cyanobacteriota</taxon>
        <taxon>Cyanophyceae</taxon>
        <taxon>Pseudanabaenales</taxon>
        <taxon>Pseudanabaenaceae</taxon>
        <taxon>Pseudanabaena</taxon>
        <taxon>Pseudanabaena cinerea</taxon>
    </lineage>
</organism>
<name>A0A926Z4P9_9CYAN</name>
<reference evidence="1" key="2">
    <citation type="submission" date="2020-08" db="EMBL/GenBank/DDBJ databases">
        <authorList>
            <person name="Chen M."/>
            <person name="Teng W."/>
            <person name="Zhao L."/>
            <person name="Hu C."/>
            <person name="Zhou Y."/>
            <person name="Han B."/>
            <person name="Song L."/>
            <person name="Shu W."/>
        </authorList>
    </citation>
    <scope>NUCLEOTIDE SEQUENCE</scope>
    <source>
        <strain evidence="1">FACHB-1277</strain>
    </source>
</reference>
<dbReference type="Proteomes" id="UP000631421">
    <property type="component" value="Unassembled WGS sequence"/>
</dbReference>
<evidence type="ECO:0000313" key="2">
    <source>
        <dbReference type="Proteomes" id="UP000631421"/>
    </source>
</evidence>